<feature type="compositionally biased region" description="Polar residues" evidence="5">
    <location>
        <begin position="164"/>
        <end position="175"/>
    </location>
</feature>
<dbReference type="AlphaFoldDB" id="A0A2K1QU23"/>
<feature type="compositionally biased region" description="Polar residues" evidence="5">
    <location>
        <begin position="79"/>
        <end position="102"/>
    </location>
</feature>
<keyword evidence="8" id="KW-1185">Reference proteome</keyword>
<feature type="region of interest" description="Disordered" evidence="5">
    <location>
        <begin position="284"/>
        <end position="380"/>
    </location>
</feature>
<evidence type="ECO:0000313" key="7">
    <source>
        <dbReference type="EMBL" id="PNS18555.1"/>
    </source>
</evidence>
<keyword evidence="2 4" id="KW-0863">Zinc-finger</keyword>
<evidence type="ECO:0000256" key="5">
    <source>
        <dbReference type="SAM" id="MobiDB-lite"/>
    </source>
</evidence>
<evidence type="ECO:0000256" key="1">
    <source>
        <dbReference type="ARBA" id="ARBA00022723"/>
    </source>
</evidence>
<name>A0A2K1QU23_9PEZI</name>
<feature type="compositionally biased region" description="Gly residues" evidence="5">
    <location>
        <begin position="118"/>
        <end position="129"/>
    </location>
</feature>
<dbReference type="SUPFAM" id="SSF90229">
    <property type="entry name" value="CCCH zinc finger"/>
    <property type="match status" value="1"/>
</dbReference>
<dbReference type="InterPro" id="IPR000571">
    <property type="entry name" value="Znf_CCCH"/>
</dbReference>
<gene>
    <name evidence="7" type="ORF">CAC42_5094</name>
</gene>
<dbReference type="InParanoid" id="A0A2K1QU23"/>
<dbReference type="SMART" id="SM00356">
    <property type="entry name" value="ZnF_C3H1"/>
    <property type="match status" value="1"/>
</dbReference>
<dbReference type="GO" id="GO:0008270">
    <property type="term" value="F:zinc ion binding"/>
    <property type="evidence" value="ECO:0007669"/>
    <property type="project" value="UniProtKB-KW"/>
</dbReference>
<feature type="region of interest" description="Disordered" evidence="5">
    <location>
        <begin position="249"/>
        <end position="270"/>
    </location>
</feature>
<dbReference type="Proteomes" id="UP000243797">
    <property type="component" value="Unassembled WGS sequence"/>
</dbReference>
<accession>A0A2K1QU23</accession>
<organism evidence="7 8">
    <name type="scientific">Sphaceloma murrayae</name>
    <dbReference type="NCBI Taxonomy" id="2082308"/>
    <lineage>
        <taxon>Eukaryota</taxon>
        <taxon>Fungi</taxon>
        <taxon>Dikarya</taxon>
        <taxon>Ascomycota</taxon>
        <taxon>Pezizomycotina</taxon>
        <taxon>Dothideomycetes</taxon>
        <taxon>Dothideomycetidae</taxon>
        <taxon>Myriangiales</taxon>
        <taxon>Elsinoaceae</taxon>
        <taxon>Sphaceloma</taxon>
    </lineage>
</organism>
<evidence type="ECO:0000313" key="8">
    <source>
        <dbReference type="Proteomes" id="UP000243797"/>
    </source>
</evidence>
<dbReference type="InterPro" id="IPR019496">
    <property type="entry name" value="NUFIP1_cons_dom"/>
</dbReference>
<dbReference type="Pfam" id="PF10453">
    <property type="entry name" value="NUFIP1"/>
    <property type="match status" value="1"/>
</dbReference>
<dbReference type="InterPro" id="IPR036855">
    <property type="entry name" value="Znf_CCCH_sf"/>
</dbReference>
<proteinExistence type="predicted"/>
<feature type="domain" description="C3H1-type" evidence="6">
    <location>
        <begin position="380"/>
        <end position="408"/>
    </location>
</feature>
<dbReference type="Gene3D" id="4.10.1000.10">
    <property type="entry name" value="Zinc finger, CCCH-type"/>
    <property type="match status" value="1"/>
</dbReference>
<dbReference type="PROSITE" id="PS50103">
    <property type="entry name" value="ZF_C3H1"/>
    <property type="match status" value="1"/>
</dbReference>
<protein>
    <recommendedName>
        <fullName evidence="6">C3H1-type domain-containing protein</fullName>
    </recommendedName>
</protein>
<keyword evidence="1 4" id="KW-0479">Metal-binding</keyword>
<dbReference type="Pfam" id="PF00642">
    <property type="entry name" value="zf-CCCH"/>
    <property type="match status" value="1"/>
</dbReference>
<sequence>MAPGFSFPPPPPPPPRSSGSAHPASIERGRGRGSLSSGRDRGGGFEGRGSFNTGARSPAMNSTTPTQQYPAGSYINPHFHNTTHQSSPAQATRSTHEGSNFHNQKRKRDETIARGSGSWRGGQGQGPSRGGHPMKQQANQPKPEVVSAVPSFGSPFPFPSANAQGTAASQSSSNSLGLTPGGKTPPPYAQSDESEEDDADEEVAFQKVCGESLKFEHNGEIVKLETLADIIEWKAERKRNFATSWRIEEKRREKHARMQERQRIEQETSFALDELQRAELRHAYRKAPEQERPGYQSLQPMTSEDGQKGSGLRATPNDNAEEAGDVCVSENAGESKPQPTGTPEQARDGEDGDSGSEGSDSAPEVQPSKPTHEPPTSIIAATGRPCNFFQATGKCRYGKRCNFAHVRNLSVQSQDRKPDRKKPGQAERKTLYQRLVEQEVEAENKLALQAIKYLGNLGFLRAGVVNTEDQ</sequence>
<dbReference type="OrthoDB" id="273070at2759"/>
<feature type="compositionally biased region" description="Polar residues" evidence="5">
    <location>
        <begin position="51"/>
        <end position="70"/>
    </location>
</feature>
<feature type="compositionally biased region" description="Basic and acidic residues" evidence="5">
    <location>
        <begin position="249"/>
        <end position="266"/>
    </location>
</feature>
<feature type="region of interest" description="Disordered" evidence="5">
    <location>
        <begin position="1"/>
        <end position="203"/>
    </location>
</feature>
<feature type="compositionally biased region" description="Low complexity" evidence="5">
    <location>
        <begin position="145"/>
        <end position="163"/>
    </location>
</feature>
<evidence type="ECO:0000256" key="3">
    <source>
        <dbReference type="ARBA" id="ARBA00022833"/>
    </source>
</evidence>
<feature type="compositionally biased region" description="Pro residues" evidence="5">
    <location>
        <begin position="1"/>
        <end position="16"/>
    </location>
</feature>
<evidence type="ECO:0000256" key="2">
    <source>
        <dbReference type="ARBA" id="ARBA00022771"/>
    </source>
</evidence>
<dbReference type="EMBL" id="NKHZ01000039">
    <property type="protein sequence ID" value="PNS18555.1"/>
    <property type="molecule type" value="Genomic_DNA"/>
</dbReference>
<evidence type="ECO:0000256" key="4">
    <source>
        <dbReference type="PROSITE-ProRule" id="PRU00723"/>
    </source>
</evidence>
<keyword evidence="3 4" id="KW-0862">Zinc</keyword>
<comment type="caution">
    <text evidence="7">The sequence shown here is derived from an EMBL/GenBank/DDBJ whole genome shotgun (WGS) entry which is preliminary data.</text>
</comment>
<feature type="zinc finger region" description="C3H1-type" evidence="4">
    <location>
        <begin position="380"/>
        <end position="408"/>
    </location>
</feature>
<evidence type="ECO:0000259" key="6">
    <source>
        <dbReference type="PROSITE" id="PS50103"/>
    </source>
</evidence>
<reference evidence="7 8" key="1">
    <citation type="submission" date="2017-06" db="EMBL/GenBank/DDBJ databases">
        <title>Draft genome sequence of a variant of Elsinoe murrayae.</title>
        <authorList>
            <person name="Cheng Q."/>
        </authorList>
    </citation>
    <scope>NUCLEOTIDE SEQUENCE [LARGE SCALE GENOMIC DNA]</scope>
    <source>
        <strain evidence="7 8">CQ-2017a</strain>
    </source>
</reference>
<feature type="compositionally biased region" description="Acidic residues" evidence="5">
    <location>
        <begin position="192"/>
        <end position="203"/>
    </location>
</feature>